<dbReference type="Proteomes" id="UP000034680">
    <property type="component" value="Unassembled WGS sequence"/>
</dbReference>
<evidence type="ECO:0000313" key="3">
    <source>
        <dbReference type="Proteomes" id="UP000034680"/>
    </source>
</evidence>
<reference evidence="2 3" key="2">
    <citation type="submission" date="2015-05" db="EMBL/GenBank/DDBJ databases">
        <authorList>
            <person name="Morales-Cruz A."/>
            <person name="Amrine K.C."/>
            <person name="Cantu D."/>
        </authorList>
    </citation>
    <scope>NUCLEOTIDE SEQUENCE [LARGE SCALE GENOMIC DNA]</scope>
    <source>
        <strain evidence="2">DA912</strain>
    </source>
</reference>
<dbReference type="InterPro" id="IPR036249">
    <property type="entry name" value="Thioredoxin-like_sf"/>
</dbReference>
<dbReference type="GO" id="GO:0016853">
    <property type="term" value="F:isomerase activity"/>
    <property type="evidence" value="ECO:0007669"/>
    <property type="project" value="UniProtKB-KW"/>
</dbReference>
<evidence type="ECO:0000259" key="1">
    <source>
        <dbReference type="Pfam" id="PF01323"/>
    </source>
</evidence>
<dbReference type="GO" id="GO:0004364">
    <property type="term" value="F:glutathione transferase activity"/>
    <property type="evidence" value="ECO:0007669"/>
    <property type="project" value="TreeGrafter"/>
</dbReference>
<dbReference type="STRING" id="1214573.A0A0G2HNN0"/>
<dbReference type="GO" id="GO:0005739">
    <property type="term" value="C:mitochondrion"/>
    <property type="evidence" value="ECO:0007669"/>
    <property type="project" value="TreeGrafter"/>
</dbReference>
<dbReference type="Gene3D" id="3.40.30.10">
    <property type="entry name" value="Glutaredoxin"/>
    <property type="match status" value="1"/>
</dbReference>
<dbReference type="SUPFAM" id="SSF52833">
    <property type="entry name" value="Thioredoxin-like"/>
    <property type="match status" value="1"/>
</dbReference>
<dbReference type="GO" id="GO:0004602">
    <property type="term" value="F:glutathione peroxidase activity"/>
    <property type="evidence" value="ECO:0007669"/>
    <property type="project" value="TreeGrafter"/>
</dbReference>
<dbReference type="Pfam" id="PF01323">
    <property type="entry name" value="DSBA"/>
    <property type="match status" value="1"/>
</dbReference>
<protein>
    <submittedName>
        <fullName evidence="2">Putative 2-hydroxychromene-2-carboxylate isomerase</fullName>
    </submittedName>
</protein>
<reference evidence="2 3" key="1">
    <citation type="submission" date="2015-05" db="EMBL/GenBank/DDBJ databases">
        <title>Distinctive expansion of gene families associated with plant cell wall degradation and secondary metabolism in the genomes of grapevine trunk pathogens.</title>
        <authorList>
            <person name="Lawrence D.P."/>
            <person name="Travadon R."/>
            <person name="Rolshausen P.E."/>
            <person name="Baumgartner K."/>
        </authorList>
    </citation>
    <scope>NUCLEOTIDE SEQUENCE [LARGE SCALE GENOMIC DNA]</scope>
    <source>
        <strain evidence="2">DA912</strain>
    </source>
</reference>
<comment type="caution">
    <text evidence="2">The sequence shown here is derived from an EMBL/GenBank/DDBJ whole genome shotgun (WGS) entry which is preliminary data.</text>
</comment>
<gene>
    <name evidence="2" type="ORF">UCDDA912_g03448</name>
</gene>
<accession>A0A0G2HNN0</accession>
<keyword evidence="3" id="KW-1185">Reference proteome</keyword>
<feature type="domain" description="DSBA-like thioredoxin" evidence="1">
    <location>
        <begin position="3"/>
        <end position="193"/>
    </location>
</feature>
<dbReference type="GO" id="GO:0006749">
    <property type="term" value="P:glutathione metabolic process"/>
    <property type="evidence" value="ECO:0007669"/>
    <property type="project" value="TreeGrafter"/>
</dbReference>
<dbReference type="GO" id="GO:0005777">
    <property type="term" value="C:peroxisome"/>
    <property type="evidence" value="ECO:0007669"/>
    <property type="project" value="TreeGrafter"/>
</dbReference>
<dbReference type="PANTHER" id="PTHR42943">
    <property type="entry name" value="GLUTATHIONE S-TRANSFERASE KAPPA"/>
    <property type="match status" value="1"/>
</dbReference>
<dbReference type="OrthoDB" id="4664297at2759"/>
<proteinExistence type="predicted"/>
<dbReference type="PANTHER" id="PTHR42943:SF2">
    <property type="entry name" value="GLUTATHIONE S-TRANSFERASE KAPPA 1"/>
    <property type="match status" value="1"/>
</dbReference>
<evidence type="ECO:0000313" key="2">
    <source>
        <dbReference type="EMBL" id="KKY36538.1"/>
    </source>
</evidence>
<dbReference type="AlphaFoldDB" id="A0A0G2HNN0"/>
<sequence>MKITLYVDVVSPFGYIAYHTLRHDPVFKNYKDKWINNERLRWARYFNVPIVTDVPDGFPANTLHVMRTICALGHLASTPDQQAPSSPPAAPAAQQHEATVRALDAFFDAYWVRSRDVADKDVVAGVLTRAGWGNDLAAVSELAAGGDAKKALAGNTDRAFADGAFGLPWFACENDRGEREGFWGVDHLGCLLDFLGLERPAGRGGWKAML</sequence>
<dbReference type="InterPro" id="IPR001853">
    <property type="entry name" value="DSBA-like_thioredoxin_dom"/>
</dbReference>
<keyword evidence="2" id="KW-0413">Isomerase</keyword>
<dbReference type="EMBL" id="LCUC01000114">
    <property type="protein sequence ID" value="KKY36538.1"/>
    <property type="molecule type" value="Genomic_DNA"/>
</dbReference>
<dbReference type="InterPro" id="IPR051924">
    <property type="entry name" value="GST_Kappa/NadH"/>
</dbReference>
<organism evidence="2 3">
    <name type="scientific">Diaporthe ampelina</name>
    <dbReference type="NCBI Taxonomy" id="1214573"/>
    <lineage>
        <taxon>Eukaryota</taxon>
        <taxon>Fungi</taxon>
        <taxon>Dikarya</taxon>
        <taxon>Ascomycota</taxon>
        <taxon>Pezizomycotina</taxon>
        <taxon>Sordariomycetes</taxon>
        <taxon>Sordariomycetidae</taxon>
        <taxon>Diaporthales</taxon>
        <taxon>Diaporthaceae</taxon>
        <taxon>Diaporthe</taxon>
    </lineage>
</organism>
<name>A0A0G2HNN0_9PEZI</name>